<name>A0A9N9ITX3_9GLOM</name>
<accession>A0A9N9ITX3</accession>
<gene>
    <name evidence="2" type="ORF">DERYTH_LOCUS16810</name>
</gene>
<organism evidence="2 3">
    <name type="scientific">Dentiscutata erythropus</name>
    <dbReference type="NCBI Taxonomy" id="1348616"/>
    <lineage>
        <taxon>Eukaryota</taxon>
        <taxon>Fungi</taxon>
        <taxon>Fungi incertae sedis</taxon>
        <taxon>Mucoromycota</taxon>
        <taxon>Glomeromycotina</taxon>
        <taxon>Glomeromycetes</taxon>
        <taxon>Diversisporales</taxon>
        <taxon>Gigasporaceae</taxon>
        <taxon>Dentiscutata</taxon>
    </lineage>
</organism>
<evidence type="ECO:0000313" key="3">
    <source>
        <dbReference type="Proteomes" id="UP000789405"/>
    </source>
</evidence>
<evidence type="ECO:0000256" key="1">
    <source>
        <dbReference type="SAM" id="MobiDB-lite"/>
    </source>
</evidence>
<keyword evidence="3" id="KW-1185">Reference proteome</keyword>
<feature type="region of interest" description="Disordered" evidence="1">
    <location>
        <begin position="1"/>
        <end position="20"/>
    </location>
</feature>
<comment type="caution">
    <text evidence="2">The sequence shown here is derived from an EMBL/GenBank/DDBJ whole genome shotgun (WGS) entry which is preliminary data.</text>
</comment>
<feature type="non-terminal residue" evidence="2">
    <location>
        <position position="1"/>
    </location>
</feature>
<dbReference type="PANTHER" id="PTHR31511:SF12">
    <property type="entry name" value="RHO TERMINATION FACTOR N-TERMINAL DOMAIN-CONTAINING PROTEIN"/>
    <property type="match status" value="1"/>
</dbReference>
<evidence type="ECO:0000313" key="2">
    <source>
        <dbReference type="EMBL" id="CAG8750038.1"/>
    </source>
</evidence>
<dbReference type="PANTHER" id="PTHR31511">
    <property type="entry name" value="PROTEIN CBG23764"/>
    <property type="match status" value="1"/>
</dbReference>
<dbReference type="EMBL" id="CAJVPY010015115">
    <property type="protein sequence ID" value="CAG8750038.1"/>
    <property type="molecule type" value="Genomic_DNA"/>
</dbReference>
<proteinExistence type="predicted"/>
<feature type="compositionally biased region" description="Basic and acidic residues" evidence="1">
    <location>
        <begin position="68"/>
        <end position="77"/>
    </location>
</feature>
<dbReference type="OrthoDB" id="2426012at2759"/>
<protein>
    <submittedName>
        <fullName evidence="2">14651_t:CDS:1</fullName>
    </submittedName>
</protein>
<sequence length="881" mass="103172">DIPNTEARPSSRIQPNKEEKRSQFLTIDDLIKWISKLKNKNNKKLRSKPIPKTNEEWYDLIEIDNEKDSKPSDDVEHLSSASSEYDTAEEDPDVYFEKINDPYINRITETEKFNESEVCDYYAFVPKEYYAEGEPLAFFESIEEKIENIYKKELTLKGGLKVRIVLYAYMKKIEPETQEPKYKTFPFKHETIEIIREDRINATIEKGYNEIIDQIEDEAIQESGWSFVRAEEVFLEISAFRPLRGSSYLSLPEALDKPQLGLINPQNRDDNECFKWCISAYHIREEAIKNNRKPPHLNEIRRLRRNANIANYEGIKFPATLHDIDKFEEINPNYAINIFRPVYSEAFGKIKVDIDPLHISERNYQVEHMIDLLYLTESEENLNDRKNPNDIPEGLKTHYILITDFTRLMHKWNNHHDKKYFCRKCLRFPYSRLDLLEKHIPTCTGASKAPQRLILPEEGKNYVKPKYIKNMLMKPYLISMDLEAEEVKVEEKDKEGNTIKIAEQKAVSYGYTIHCSDGTTQKPVINRESENIIKDLMENLQEDLDVILDKLRIPIPCEKMMPELWRKYQMASKCWGCEENLHEAGYNKIRVFDPETKKYLGASHRKCHGKRSMIKAKVTDEKIVPIANNSEQYITFLVGQLQFIDSLKFSLPGLAKMAENLRDEKKGQTKTPEQLAKCFPIMSKFISPNLLSLLTRKGIFPYQWLNSKTKFNETQLPSRKDFNSDLDGYNYCEHGCENKELKNLPEDQWILNDEGERVLKNTKVIGKWKDENGGDRAIGYAGVRAKCYSVVCENSRKNMIKAKGLKKSLIKKELSHKIFEDCVLEGKGDQPRTAQFLRSYRHRMYRIKQTKRSVNPFDSKLWIAQNNETTYLFGDCEIPEE</sequence>
<feature type="region of interest" description="Disordered" evidence="1">
    <location>
        <begin position="68"/>
        <end position="91"/>
    </location>
</feature>
<dbReference type="AlphaFoldDB" id="A0A9N9ITX3"/>
<reference evidence="2" key="1">
    <citation type="submission" date="2021-06" db="EMBL/GenBank/DDBJ databases">
        <authorList>
            <person name="Kallberg Y."/>
            <person name="Tangrot J."/>
            <person name="Rosling A."/>
        </authorList>
    </citation>
    <scope>NUCLEOTIDE SEQUENCE</scope>
    <source>
        <strain evidence="2">MA453B</strain>
    </source>
</reference>
<dbReference type="Proteomes" id="UP000789405">
    <property type="component" value="Unassembled WGS sequence"/>
</dbReference>